<dbReference type="GeneID" id="42002595"/>
<dbReference type="Proteomes" id="UP000319731">
    <property type="component" value="Unassembled WGS sequence"/>
</dbReference>
<gene>
    <name evidence="3" type="ORF">SmJEL517_g01370</name>
</gene>
<evidence type="ECO:0000313" key="4">
    <source>
        <dbReference type="Proteomes" id="UP000319731"/>
    </source>
</evidence>
<dbReference type="InterPro" id="IPR011989">
    <property type="entry name" value="ARM-like"/>
</dbReference>
<dbReference type="RefSeq" id="XP_031026743.1">
    <property type="nucleotide sequence ID" value="XM_031167298.1"/>
</dbReference>
<feature type="compositionally biased region" description="Low complexity" evidence="2">
    <location>
        <begin position="873"/>
        <end position="883"/>
    </location>
</feature>
<dbReference type="EMBL" id="QEAO01000004">
    <property type="protein sequence ID" value="TPX36529.1"/>
    <property type="molecule type" value="Genomic_DNA"/>
</dbReference>
<feature type="compositionally biased region" description="Polar residues" evidence="2">
    <location>
        <begin position="751"/>
        <end position="775"/>
    </location>
</feature>
<feature type="compositionally biased region" description="Low complexity" evidence="2">
    <location>
        <begin position="741"/>
        <end position="750"/>
    </location>
</feature>
<accession>A0A507CBK7</accession>
<evidence type="ECO:0008006" key="5">
    <source>
        <dbReference type="Google" id="ProtNLM"/>
    </source>
</evidence>
<feature type="compositionally biased region" description="Polar residues" evidence="2">
    <location>
        <begin position="909"/>
        <end position="923"/>
    </location>
</feature>
<dbReference type="InterPro" id="IPR016024">
    <property type="entry name" value="ARM-type_fold"/>
</dbReference>
<evidence type="ECO:0000256" key="1">
    <source>
        <dbReference type="PROSITE-ProRule" id="PRU00103"/>
    </source>
</evidence>
<dbReference type="AlphaFoldDB" id="A0A507CBK7"/>
<evidence type="ECO:0000313" key="3">
    <source>
        <dbReference type="EMBL" id="TPX36529.1"/>
    </source>
</evidence>
<feature type="region of interest" description="Disordered" evidence="2">
    <location>
        <begin position="655"/>
        <end position="986"/>
    </location>
</feature>
<feature type="compositionally biased region" description="Polar residues" evidence="2">
    <location>
        <begin position="885"/>
        <end position="897"/>
    </location>
</feature>
<name>A0A507CBK7_9FUNG</name>
<dbReference type="InterPro" id="IPR021133">
    <property type="entry name" value="HEAT_type_2"/>
</dbReference>
<feature type="compositionally biased region" description="Basic and acidic residues" evidence="2">
    <location>
        <begin position="898"/>
        <end position="908"/>
    </location>
</feature>
<feature type="compositionally biased region" description="Low complexity" evidence="2">
    <location>
        <begin position="819"/>
        <end position="831"/>
    </location>
</feature>
<keyword evidence="4" id="KW-1185">Reference proteome</keyword>
<protein>
    <recommendedName>
        <fullName evidence="5">TOG domain-containing protein</fullName>
    </recommendedName>
</protein>
<proteinExistence type="predicted"/>
<dbReference type="GO" id="GO:0005829">
    <property type="term" value="C:cytosol"/>
    <property type="evidence" value="ECO:0007669"/>
    <property type="project" value="TreeGrafter"/>
</dbReference>
<dbReference type="GO" id="GO:0008287">
    <property type="term" value="C:protein serine/threonine phosphatase complex"/>
    <property type="evidence" value="ECO:0007669"/>
    <property type="project" value="TreeGrafter"/>
</dbReference>
<comment type="caution">
    <text evidence="3">The sequence shown here is derived from an EMBL/GenBank/DDBJ whole genome shotgun (WGS) entry which is preliminary data.</text>
</comment>
<evidence type="ECO:0000256" key="2">
    <source>
        <dbReference type="SAM" id="MobiDB-lite"/>
    </source>
</evidence>
<dbReference type="PANTHER" id="PTHR21467:SF0">
    <property type="entry name" value="SERINE_THREONINE-PROTEIN PHOSPHATASE 4 REGULATORY SUBUNIT 4"/>
    <property type="match status" value="1"/>
</dbReference>
<dbReference type="OrthoDB" id="340346at2759"/>
<feature type="compositionally biased region" description="Low complexity" evidence="2">
    <location>
        <begin position="959"/>
        <end position="971"/>
    </location>
</feature>
<reference evidence="3 4" key="1">
    <citation type="journal article" date="2019" name="Sci. Rep.">
        <title>Comparative genomics of chytrid fungi reveal insights into the obligate biotrophic and pathogenic lifestyle of Synchytrium endobioticum.</title>
        <authorList>
            <person name="van de Vossenberg B.T.L.H."/>
            <person name="Warris S."/>
            <person name="Nguyen H.D.T."/>
            <person name="van Gent-Pelzer M.P.E."/>
            <person name="Joly D.L."/>
            <person name="van de Geest H.C."/>
            <person name="Bonants P.J.M."/>
            <person name="Smith D.S."/>
            <person name="Levesque C.A."/>
            <person name="van der Lee T.A.J."/>
        </authorList>
    </citation>
    <scope>NUCLEOTIDE SEQUENCE [LARGE SCALE GENOMIC DNA]</scope>
    <source>
        <strain evidence="3 4">JEL517</strain>
    </source>
</reference>
<dbReference type="Gene3D" id="1.25.10.10">
    <property type="entry name" value="Leucine-rich Repeat Variant"/>
    <property type="match status" value="1"/>
</dbReference>
<dbReference type="GO" id="GO:0019888">
    <property type="term" value="F:protein phosphatase regulator activity"/>
    <property type="evidence" value="ECO:0007669"/>
    <property type="project" value="TreeGrafter"/>
</dbReference>
<feature type="compositionally biased region" description="Basic and acidic residues" evidence="2">
    <location>
        <begin position="682"/>
        <end position="716"/>
    </location>
</feature>
<feature type="compositionally biased region" description="Basic and acidic residues" evidence="2">
    <location>
        <begin position="861"/>
        <end position="870"/>
    </location>
</feature>
<feature type="compositionally biased region" description="Polar residues" evidence="2">
    <location>
        <begin position="835"/>
        <end position="855"/>
    </location>
</feature>
<dbReference type="PANTHER" id="PTHR21467">
    <property type="entry name" value="PROTEIN PHOSPHATASE 4 REGULATORY SUBUNIT 4 PPP4R4"/>
    <property type="match status" value="1"/>
</dbReference>
<dbReference type="PROSITE" id="PS50077">
    <property type="entry name" value="HEAT_REPEAT"/>
    <property type="match status" value="1"/>
</dbReference>
<dbReference type="InterPro" id="IPR039918">
    <property type="entry name" value="PPP4R4"/>
</dbReference>
<organism evidence="3 4">
    <name type="scientific">Synchytrium microbalum</name>
    <dbReference type="NCBI Taxonomy" id="1806994"/>
    <lineage>
        <taxon>Eukaryota</taxon>
        <taxon>Fungi</taxon>
        <taxon>Fungi incertae sedis</taxon>
        <taxon>Chytridiomycota</taxon>
        <taxon>Chytridiomycota incertae sedis</taxon>
        <taxon>Chytridiomycetes</taxon>
        <taxon>Synchytriales</taxon>
        <taxon>Synchytriaceae</taxon>
        <taxon>Synchytrium</taxon>
    </lineage>
</organism>
<dbReference type="SUPFAM" id="SSF48371">
    <property type="entry name" value="ARM repeat"/>
    <property type="match status" value="1"/>
</dbReference>
<sequence>MKKALESSASASAAWDWDGVMLDMSEDAMEVDMKGTDELKMTSRLNKTEEEIKRMTVDESLNEIDRAVLLLRTGATVQKSAVVNSLLRLLEEYTTDFRTKVLPAITESIGTEPPELQSLKATVMVNLIGTGLIPSRALQNIINISRKLLDSASEEAVQAWAEVILAGIRNLAPDVIESDILPSALADSGLAQPPPLRIWCCRVLGAASTRMEARRVRDVFLRRALALCQDTDWEVRACMCNQLAALAQCLGPEMTRAEIVGELQELLVDEERSVQEAAIIASGAILDHLDSDTRRDVFIPMWKGLCESRSGPHVIPLAHQFGELLWKSRAELSDDDISFFLKYFVSLSQSEVEEYRSEAAYNFPAVTQTIGATNFDAFGLERIIEDLAEDSSVQVRKRIAAGIKEVAIVLGDRAFTWLRAAVSSLVGEQDITVFQCFVKSLDTILEQFSFDEDAKRNPQYDELLYAIIRRERDCATHRKWGWRTHLDMLRQWKHFSEYFESESVHDHCVPVLFKILSDNVVIPIKEQALENLCTYMRKLRRQEHRDRVSRMLNDLVMAHSYHTRILFMTACKILLETSSMRFFKEHFFVNFLEMCHDPVANIRLRMVALLPVVRKRLKLPQESAALQRLNEAVGDLLTHDGDRDVERAMTDLVGKLNSSPEGAEPGAGFLGTRGLTTDSQDQLDRQREEEEDRIKAERGCGEDGAPRVRATSDIKRGSLSGTSSKASPKAGAPPNNRRKSLGIGLSSSSSVMKTSTGQLLSAQPSSNNMRLSSGQLPGLPIIPMTNSKPADRFPSIAVSQPPRTGSIPEKPRIVAPAVSSSTSTTASTSTKSSKDLQSSRNNSNTLISSTASNKRPVSRGIAEDDYRDDQPPSSSSRSGSFSGMRPTSATYESNSNSYHHDRLTDSEKTNSLPRNLRNKSLSHNFDDGSYEIIEKVSPGGSRGEVRNNGGRRDSNQDRGGSLTTSLASSTGHIVAKLKQNTTTKAR</sequence>
<dbReference type="STRING" id="1806994.A0A507CBK7"/>
<feature type="repeat" description="HEAT" evidence="1">
    <location>
        <begin position="220"/>
        <end position="258"/>
    </location>
</feature>